<keyword evidence="2" id="KW-1185">Reference proteome</keyword>
<dbReference type="Proteomes" id="UP000805193">
    <property type="component" value="Unassembled WGS sequence"/>
</dbReference>
<dbReference type="EMBL" id="JABSTQ010011472">
    <property type="protein sequence ID" value="KAG0410938.1"/>
    <property type="molecule type" value="Genomic_DNA"/>
</dbReference>
<evidence type="ECO:0000313" key="1">
    <source>
        <dbReference type="EMBL" id="KAG0410938.1"/>
    </source>
</evidence>
<accession>A0AC60NV05</accession>
<reference evidence="1 2" key="1">
    <citation type="journal article" date="2020" name="Cell">
        <title>Large-Scale Comparative Analyses of Tick Genomes Elucidate Their Genetic Diversity and Vector Capacities.</title>
        <authorList>
            <consortium name="Tick Genome and Microbiome Consortium (TIGMIC)"/>
            <person name="Jia N."/>
            <person name="Wang J."/>
            <person name="Shi W."/>
            <person name="Du L."/>
            <person name="Sun Y."/>
            <person name="Zhan W."/>
            <person name="Jiang J.F."/>
            <person name="Wang Q."/>
            <person name="Zhang B."/>
            <person name="Ji P."/>
            <person name="Bell-Sakyi L."/>
            <person name="Cui X.M."/>
            <person name="Yuan T.T."/>
            <person name="Jiang B.G."/>
            <person name="Yang W.F."/>
            <person name="Lam T.T."/>
            <person name="Chang Q.C."/>
            <person name="Ding S.J."/>
            <person name="Wang X.J."/>
            <person name="Zhu J.G."/>
            <person name="Ruan X.D."/>
            <person name="Zhao L."/>
            <person name="Wei J.T."/>
            <person name="Ye R.Z."/>
            <person name="Que T.C."/>
            <person name="Du C.H."/>
            <person name="Zhou Y.H."/>
            <person name="Cheng J.X."/>
            <person name="Dai P.F."/>
            <person name="Guo W.B."/>
            <person name="Han X.H."/>
            <person name="Huang E.J."/>
            <person name="Li L.F."/>
            <person name="Wei W."/>
            <person name="Gao Y.C."/>
            <person name="Liu J.Z."/>
            <person name="Shao H.Z."/>
            <person name="Wang X."/>
            <person name="Wang C.C."/>
            <person name="Yang T.C."/>
            <person name="Huo Q.B."/>
            <person name="Li W."/>
            <person name="Chen H.Y."/>
            <person name="Chen S.E."/>
            <person name="Zhou L.G."/>
            <person name="Ni X.B."/>
            <person name="Tian J.H."/>
            <person name="Sheng Y."/>
            <person name="Liu T."/>
            <person name="Pan Y.S."/>
            <person name="Xia L.Y."/>
            <person name="Li J."/>
            <person name="Zhao F."/>
            <person name="Cao W.C."/>
        </authorList>
    </citation>
    <scope>NUCLEOTIDE SEQUENCE [LARGE SCALE GENOMIC DNA]</scope>
    <source>
        <strain evidence="1">Iper-2018</strain>
    </source>
</reference>
<evidence type="ECO:0000313" key="2">
    <source>
        <dbReference type="Proteomes" id="UP000805193"/>
    </source>
</evidence>
<name>A0AC60NV05_IXOPE</name>
<comment type="caution">
    <text evidence="1">The sequence shown here is derived from an EMBL/GenBank/DDBJ whole genome shotgun (WGS) entry which is preliminary data.</text>
</comment>
<proteinExistence type="predicted"/>
<sequence>MDALRLRTTVQRSGPRISCVVSYLQENNLKLLTGVAFCFLHSSVGRTLNHKDGTLNNRKHQHPNSTLLKLLL</sequence>
<protein>
    <submittedName>
        <fullName evidence="1">Uncharacterized protein</fullName>
    </submittedName>
</protein>
<gene>
    <name evidence="1" type="ORF">HPB47_011941</name>
</gene>
<organism evidence="1 2">
    <name type="scientific">Ixodes persulcatus</name>
    <name type="common">Taiga tick</name>
    <dbReference type="NCBI Taxonomy" id="34615"/>
    <lineage>
        <taxon>Eukaryota</taxon>
        <taxon>Metazoa</taxon>
        <taxon>Ecdysozoa</taxon>
        <taxon>Arthropoda</taxon>
        <taxon>Chelicerata</taxon>
        <taxon>Arachnida</taxon>
        <taxon>Acari</taxon>
        <taxon>Parasitiformes</taxon>
        <taxon>Ixodida</taxon>
        <taxon>Ixodoidea</taxon>
        <taxon>Ixodidae</taxon>
        <taxon>Ixodinae</taxon>
        <taxon>Ixodes</taxon>
    </lineage>
</organism>